<dbReference type="AlphaFoldDB" id="A0A2W5F3W0"/>
<dbReference type="Gene3D" id="3.40.50.300">
    <property type="entry name" value="P-loop containing nucleotide triphosphate hydrolases"/>
    <property type="match status" value="1"/>
</dbReference>
<dbReference type="InterPro" id="IPR027417">
    <property type="entry name" value="P-loop_NTPase"/>
</dbReference>
<feature type="compositionally biased region" description="Acidic residues" evidence="1">
    <location>
        <begin position="252"/>
        <end position="264"/>
    </location>
</feature>
<feature type="compositionally biased region" description="Basic and acidic residues" evidence="1">
    <location>
        <begin position="231"/>
        <end position="242"/>
    </location>
</feature>
<evidence type="ECO:0000256" key="1">
    <source>
        <dbReference type="SAM" id="MobiDB-lite"/>
    </source>
</evidence>
<dbReference type="SUPFAM" id="SSF52540">
    <property type="entry name" value="P-loop containing nucleoside triphosphate hydrolases"/>
    <property type="match status" value="1"/>
</dbReference>
<dbReference type="EMBL" id="QFOD01000034">
    <property type="protein sequence ID" value="PZP27156.1"/>
    <property type="molecule type" value="Genomic_DNA"/>
</dbReference>
<reference evidence="2 3" key="1">
    <citation type="submission" date="2017-08" db="EMBL/GenBank/DDBJ databases">
        <title>Infants hospitalized years apart are colonized by the same room-sourced microbial strains.</title>
        <authorList>
            <person name="Brooks B."/>
            <person name="Olm M.R."/>
            <person name="Firek B.A."/>
            <person name="Baker R."/>
            <person name="Thomas B.C."/>
            <person name="Morowitz M.J."/>
            <person name="Banfield J.F."/>
        </authorList>
    </citation>
    <scope>NUCLEOTIDE SEQUENCE [LARGE SCALE GENOMIC DNA]</scope>
    <source>
        <strain evidence="2">S2_012_000_R2_81</strain>
    </source>
</reference>
<proteinExistence type="predicted"/>
<organism evidence="2 3">
    <name type="scientific">Roseateles depolymerans</name>
    <dbReference type="NCBI Taxonomy" id="76731"/>
    <lineage>
        <taxon>Bacteria</taxon>
        <taxon>Pseudomonadati</taxon>
        <taxon>Pseudomonadota</taxon>
        <taxon>Betaproteobacteria</taxon>
        <taxon>Burkholderiales</taxon>
        <taxon>Sphaerotilaceae</taxon>
        <taxon>Roseateles</taxon>
    </lineage>
</organism>
<name>A0A2W5F3W0_9BURK</name>
<feature type="region of interest" description="Disordered" evidence="1">
    <location>
        <begin position="231"/>
        <end position="265"/>
    </location>
</feature>
<evidence type="ECO:0000313" key="3">
    <source>
        <dbReference type="Proteomes" id="UP000249633"/>
    </source>
</evidence>
<evidence type="ECO:0000313" key="2">
    <source>
        <dbReference type="EMBL" id="PZP27156.1"/>
    </source>
</evidence>
<protein>
    <recommendedName>
        <fullName evidence="4">DNA2/NAM7 helicase helicase domain-containing protein</fullName>
    </recommendedName>
</protein>
<dbReference type="Proteomes" id="UP000249633">
    <property type="component" value="Unassembled WGS sequence"/>
</dbReference>
<sequence>MAEKHPGSPSASHVSILSYWHKIEFFIPYDLQGQVLEGKDAEWNVRPLSADRLAKLNPQELWSVSVREGRRLSGFDVYLGIFDKAELAEVTRRVIKETLSASEAYEQDERGDLEGLTCCACIRANADGELLLDDLAVSTVPWALGRIMQHGLGGLDFDAFRADLEALKRDVKLFRGSRTAAAPALNGENASVASASDLLALLEMLSAWSGYNPEAPGTGHPVVVIRAKTVEDKGRGNADSPKDQLQAGGSTQEDDDEEDGEPLGDTEISILNSFYAEDLARAITSIEQGTASAALRAYLTPLPQSARVDLYQPGGRNRISEQLRPKHLNGGHWPGNPAHPLSLMQQFAVNTAFKQLETAGIFSVNGPPGTGKTTLLRDIFAENIVRRAWALSRCATAGDAFQRGPLTASFSGERDSPVSVLKDELVGFEMVVASSNNAAVENISRDLPKNKSLGKPPKTGEVGWRDTAGQSTMAYLQPVARNLAERTAKGTYERPALDDDVWGLISCALGKKGNRQAFVRALSQPGVKQQDKPPKGFDPSRHQSIWSWRAKYAGISFAEAKRSFSEADKAVAQLVSQLDRYARLHREFAHVTLESYGAVTASELATARQAHADAQKSFSDLDETLELSKQQVESLQTEEALLVKGRPGWWTRLTDRATTKTYRAGLARNRLQQASWIRQRYETC</sequence>
<accession>A0A2W5F3W0</accession>
<evidence type="ECO:0008006" key="4">
    <source>
        <dbReference type="Google" id="ProtNLM"/>
    </source>
</evidence>
<comment type="caution">
    <text evidence="2">The sequence shown here is derived from an EMBL/GenBank/DDBJ whole genome shotgun (WGS) entry which is preliminary data.</text>
</comment>
<gene>
    <name evidence="2" type="ORF">DI603_22505</name>
</gene>